<dbReference type="Gene3D" id="3.20.20.10">
    <property type="entry name" value="Alanine racemase"/>
    <property type="match status" value="1"/>
</dbReference>
<dbReference type="InterPro" id="IPR029066">
    <property type="entry name" value="PLP-binding_barrel"/>
</dbReference>
<comment type="cofactor">
    <cofactor evidence="2 7 8">
        <name>pyridoxal 5'-phosphate</name>
        <dbReference type="ChEBI" id="CHEBI:597326"/>
    </cofactor>
</comment>
<dbReference type="PRINTS" id="PR00992">
    <property type="entry name" value="ALARACEMASE"/>
</dbReference>
<evidence type="ECO:0000313" key="11">
    <source>
        <dbReference type="EMBL" id="RKQ71042.1"/>
    </source>
</evidence>
<dbReference type="InterPro" id="IPR000821">
    <property type="entry name" value="Ala_racemase"/>
</dbReference>
<dbReference type="GO" id="GO:0008784">
    <property type="term" value="F:alanine racemase activity"/>
    <property type="evidence" value="ECO:0007669"/>
    <property type="project" value="UniProtKB-UniRule"/>
</dbReference>
<comment type="caution">
    <text evidence="11">The sequence shown here is derived from an EMBL/GenBank/DDBJ whole genome shotgun (WGS) entry which is preliminary data.</text>
</comment>
<comment type="function">
    <text evidence="7">Catalyzes the interconversion of L-alanine and D-alanine. May also act on other amino acids.</text>
</comment>
<sequence>MINQPSYSTRPTLRVDLDAIKANYTALKNKVGAAKIGASVKADAYGLGAVPVGRALYGAGCRIFFVATAGEGKLLREGVGPNAAIYVLNGPAPRDKGVLLGAKLKPVINSIEQARFWASVSNEVNEPPYTAIHIDTGMNRLGLNAEELTELSRDKKLWKSLNPEWVMSHLACAPDASNPMNKAQLAAFRKAAAQLPLTPLSLANTAGIYLGKPYHFQMVRPGIGLFGGAATTKPDQEVSRPVVSLLAPVLQVKYIKAGETVGYNATFTAPRDMRIAIVGAGYADGVPVAQSNKGTAIMHDMEVPIVGRVSMDLTILDVTEARLTVETGGVALFRGAHLETESQIGDTLNYELLVRLGQRCRRDYWKPKKEDA</sequence>
<dbReference type="CDD" id="cd00430">
    <property type="entry name" value="PLPDE_III_AR"/>
    <property type="match status" value="1"/>
</dbReference>
<evidence type="ECO:0000259" key="10">
    <source>
        <dbReference type="SMART" id="SM01005"/>
    </source>
</evidence>
<dbReference type="UniPathway" id="UPA00042">
    <property type="reaction ID" value="UER00497"/>
</dbReference>
<dbReference type="NCBIfam" id="TIGR00492">
    <property type="entry name" value="alr"/>
    <property type="match status" value="1"/>
</dbReference>
<feature type="modified residue" description="N6-(pyridoxal phosphate)lysine" evidence="7 8">
    <location>
        <position position="41"/>
    </location>
</feature>
<dbReference type="OrthoDB" id="9813814at2"/>
<dbReference type="PANTHER" id="PTHR30511:SF0">
    <property type="entry name" value="ALANINE RACEMASE, CATABOLIC-RELATED"/>
    <property type="match status" value="1"/>
</dbReference>
<feature type="binding site" evidence="7 9">
    <location>
        <position position="311"/>
    </location>
    <ligand>
        <name>substrate</name>
    </ligand>
</feature>
<evidence type="ECO:0000256" key="5">
    <source>
        <dbReference type="ARBA" id="ARBA00022898"/>
    </source>
</evidence>
<comment type="catalytic activity">
    <reaction evidence="1 7">
        <text>L-alanine = D-alanine</text>
        <dbReference type="Rhea" id="RHEA:20249"/>
        <dbReference type="ChEBI" id="CHEBI:57416"/>
        <dbReference type="ChEBI" id="CHEBI:57972"/>
        <dbReference type="EC" id="5.1.1.1"/>
    </reaction>
</comment>
<dbReference type="FunCoup" id="A0A420WJD6">
    <property type="interactions" value="364"/>
</dbReference>
<keyword evidence="6 7" id="KW-0413">Isomerase</keyword>
<dbReference type="InterPro" id="IPR011079">
    <property type="entry name" value="Ala_racemase_C"/>
</dbReference>
<evidence type="ECO:0000313" key="12">
    <source>
        <dbReference type="Proteomes" id="UP000282211"/>
    </source>
</evidence>
<keyword evidence="12" id="KW-1185">Reference proteome</keyword>
<dbReference type="InParanoid" id="A0A420WJD6"/>
<comment type="pathway">
    <text evidence="7">Amino-acid biosynthesis; D-alanine biosynthesis; D-alanine from L-alanine: step 1/1.</text>
</comment>
<keyword evidence="5 7" id="KW-0663">Pyridoxal phosphate</keyword>
<protein>
    <recommendedName>
        <fullName evidence="4 7">Alanine racemase</fullName>
        <ecNumber evidence="4 7">5.1.1.1</ecNumber>
    </recommendedName>
</protein>
<feature type="active site" description="Proton acceptor; specific for L-alanine" evidence="7">
    <location>
        <position position="263"/>
    </location>
</feature>
<dbReference type="Pfam" id="PF00842">
    <property type="entry name" value="Ala_racemase_C"/>
    <property type="match status" value="1"/>
</dbReference>
<dbReference type="Proteomes" id="UP000282211">
    <property type="component" value="Unassembled WGS sequence"/>
</dbReference>
<dbReference type="EMBL" id="RBII01000001">
    <property type="protein sequence ID" value="RKQ71042.1"/>
    <property type="molecule type" value="Genomic_DNA"/>
</dbReference>
<name>A0A420WJD6_9PROT</name>
<dbReference type="RefSeq" id="WP_121098853.1">
    <property type="nucleotide sequence ID" value="NZ_RBII01000001.1"/>
</dbReference>
<comment type="similarity">
    <text evidence="3 7">Belongs to the alanine racemase family.</text>
</comment>
<dbReference type="EC" id="5.1.1.1" evidence="4 7"/>
<evidence type="ECO:0000256" key="3">
    <source>
        <dbReference type="ARBA" id="ARBA00007880"/>
    </source>
</evidence>
<organism evidence="11 12">
    <name type="scientific">Litorimonas taeanensis</name>
    <dbReference type="NCBI Taxonomy" id="568099"/>
    <lineage>
        <taxon>Bacteria</taxon>
        <taxon>Pseudomonadati</taxon>
        <taxon>Pseudomonadota</taxon>
        <taxon>Alphaproteobacteria</taxon>
        <taxon>Maricaulales</taxon>
        <taxon>Robiginitomaculaceae</taxon>
    </lineage>
</organism>
<accession>A0A420WJD6</accession>
<dbReference type="HAMAP" id="MF_01201">
    <property type="entry name" value="Ala_racemase"/>
    <property type="match status" value="1"/>
</dbReference>
<dbReference type="Gene3D" id="2.40.37.10">
    <property type="entry name" value="Lyase, Ornithine Decarboxylase, Chain A, domain 1"/>
    <property type="match status" value="1"/>
</dbReference>
<proteinExistence type="inferred from homology"/>
<dbReference type="AlphaFoldDB" id="A0A420WJD6"/>
<dbReference type="SMART" id="SM01005">
    <property type="entry name" value="Ala_racemase_C"/>
    <property type="match status" value="1"/>
</dbReference>
<dbReference type="PROSITE" id="PS00395">
    <property type="entry name" value="ALANINE_RACEMASE"/>
    <property type="match status" value="1"/>
</dbReference>
<dbReference type="Pfam" id="PF01168">
    <property type="entry name" value="Ala_racemase_N"/>
    <property type="match status" value="1"/>
</dbReference>
<evidence type="ECO:0000256" key="7">
    <source>
        <dbReference type="HAMAP-Rule" id="MF_01201"/>
    </source>
</evidence>
<feature type="active site" description="Proton acceptor; specific for D-alanine" evidence="7">
    <location>
        <position position="41"/>
    </location>
</feature>
<evidence type="ECO:0000256" key="2">
    <source>
        <dbReference type="ARBA" id="ARBA00001933"/>
    </source>
</evidence>
<evidence type="ECO:0000256" key="8">
    <source>
        <dbReference type="PIRSR" id="PIRSR600821-50"/>
    </source>
</evidence>
<dbReference type="InterPro" id="IPR001608">
    <property type="entry name" value="Ala_racemase_N"/>
</dbReference>
<dbReference type="SUPFAM" id="SSF51419">
    <property type="entry name" value="PLP-binding barrel"/>
    <property type="match status" value="1"/>
</dbReference>
<evidence type="ECO:0000256" key="4">
    <source>
        <dbReference type="ARBA" id="ARBA00013089"/>
    </source>
</evidence>
<dbReference type="InterPro" id="IPR020622">
    <property type="entry name" value="Ala_racemase_pyridoxalP-BS"/>
</dbReference>
<feature type="domain" description="Alanine racemase C-terminal" evidence="10">
    <location>
        <begin position="242"/>
        <end position="365"/>
    </location>
</feature>
<dbReference type="InterPro" id="IPR009006">
    <property type="entry name" value="Ala_racemase/Decarboxylase_C"/>
</dbReference>
<evidence type="ECO:0000256" key="9">
    <source>
        <dbReference type="PIRSR" id="PIRSR600821-52"/>
    </source>
</evidence>
<reference evidence="11 12" key="1">
    <citation type="submission" date="2018-10" db="EMBL/GenBank/DDBJ databases">
        <title>Genomic Encyclopedia of Type Strains, Phase IV (KMG-IV): sequencing the most valuable type-strain genomes for metagenomic binning, comparative biology and taxonomic classification.</title>
        <authorList>
            <person name="Goeker M."/>
        </authorList>
    </citation>
    <scope>NUCLEOTIDE SEQUENCE [LARGE SCALE GENOMIC DNA]</scope>
    <source>
        <strain evidence="11 12">DSM 22008</strain>
    </source>
</reference>
<dbReference type="PANTHER" id="PTHR30511">
    <property type="entry name" value="ALANINE RACEMASE"/>
    <property type="match status" value="1"/>
</dbReference>
<feature type="binding site" evidence="7 9">
    <location>
        <position position="140"/>
    </location>
    <ligand>
        <name>substrate</name>
    </ligand>
</feature>
<evidence type="ECO:0000256" key="6">
    <source>
        <dbReference type="ARBA" id="ARBA00023235"/>
    </source>
</evidence>
<dbReference type="GO" id="GO:0030170">
    <property type="term" value="F:pyridoxal phosphate binding"/>
    <property type="evidence" value="ECO:0007669"/>
    <property type="project" value="UniProtKB-UniRule"/>
</dbReference>
<dbReference type="GO" id="GO:0030632">
    <property type="term" value="P:D-alanine biosynthetic process"/>
    <property type="evidence" value="ECO:0007669"/>
    <property type="project" value="UniProtKB-UniRule"/>
</dbReference>
<evidence type="ECO:0000256" key="1">
    <source>
        <dbReference type="ARBA" id="ARBA00000316"/>
    </source>
</evidence>
<dbReference type="SUPFAM" id="SSF50621">
    <property type="entry name" value="Alanine racemase C-terminal domain-like"/>
    <property type="match status" value="1"/>
</dbReference>
<dbReference type="GO" id="GO:0005829">
    <property type="term" value="C:cytosol"/>
    <property type="evidence" value="ECO:0007669"/>
    <property type="project" value="TreeGrafter"/>
</dbReference>
<gene>
    <name evidence="11" type="ORF">DES40_0350</name>
</gene>